<evidence type="ECO:0000313" key="3">
    <source>
        <dbReference type="Proteomes" id="UP000005237"/>
    </source>
</evidence>
<dbReference type="OMA" id="AGFHHED"/>
<reference evidence="2" key="2">
    <citation type="submission" date="2022-06" db="UniProtKB">
        <authorList>
            <consortium name="EnsemblMetazoa"/>
        </authorList>
    </citation>
    <scope>IDENTIFICATION</scope>
    <source>
        <strain evidence="2">DF5081</strain>
    </source>
</reference>
<name>A0A8R1DU10_CAEJA</name>
<feature type="compositionally biased region" description="Basic and acidic residues" evidence="1">
    <location>
        <begin position="1"/>
        <end position="19"/>
    </location>
</feature>
<accession>A0A8R1DU10</accession>
<dbReference type="EnsemblMetazoa" id="CJA11260.1">
    <property type="protein sequence ID" value="CJA11260.1"/>
    <property type="gene ID" value="WBGene00130464"/>
</dbReference>
<keyword evidence="3" id="KW-1185">Reference proteome</keyword>
<feature type="compositionally biased region" description="Basic residues" evidence="1">
    <location>
        <begin position="39"/>
        <end position="79"/>
    </location>
</feature>
<proteinExistence type="predicted"/>
<reference evidence="3" key="1">
    <citation type="submission" date="2010-08" db="EMBL/GenBank/DDBJ databases">
        <authorList>
            <consortium name="Caenorhabditis japonica Sequencing Consortium"/>
            <person name="Wilson R.K."/>
        </authorList>
    </citation>
    <scope>NUCLEOTIDE SEQUENCE [LARGE SCALE GENOMIC DNA]</scope>
    <source>
        <strain evidence="3">DF5081</strain>
    </source>
</reference>
<evidence type="ECO:0000256" key="1">
    <source>
        <dbReference type="SAM" id="MobiDB-lite"/>
    </source>
</evidence>
<evidence type="ECO:0000313" key="2">
    <source>
        <dbReference type="EnsemblMetazoa" id="CJA11260.1"/>
    </source>
</evidence>
<protein>
    <submittedName>
        <fullName evidence="2">Uncharacterized protein</fullName>
    </submittedName>
</protein>
<dbReference type="AlphaFoldDB" id="A0A8R1DU10"/>
<dbReference type="Proteomes" id="UP000005237">
    <property type="component" value="Unassembled WGS sequence"/>
</dbReference>
<feature type="region of interest" description="Disordered" evidence="1">
    <location>
        <begin position="1"/>
        <end position="99"/>
    </location>
</feature>
<organism evidence="2 3">
    <name type="scientific">Caenorhabditis japonica</name>
    <dbReference type="NCBI Taxonomy" id="281687"/>
    <lineage>
        <taxon>Eukaryota</taxon>
        <taxon>Metazoa</taxon>
        <taxon>Ecdysozoa</taxon>
        <taxon>Nematoda</taxon>
        <taxon>Chromadorea</taxon>
        <taxon>Rhabditida</taxon>
        <taxon>Rhabditina</taxon>
        <taxon>Rhabditomorpha</taxon>
        <taxon>Rhabditoidea</taxon>
        <taxon>Rhabditidae</taxon>
        <taxon>Peloderinae</taxon>
        <taxon>Caenorhabditis</taxon>
    </lineage>
</organism>
<feature type="region of interest" description="Disordered" evidence="1">
    <location>
        <begin position="143"/>
        <end position="169"/>
    </location>
</feature>
<sequence>MKDVIKKEEPDAGFHHEDSYVLGDDSPDTELPELPQILARKRKLTKKLGIGRRKKRKTKRKTTGTKRRKVTRRKKRSTKKSAEGTIKIPRSCRKKEEKLHIRQNDDVVVLDAEDLEEKVPTPPPPAKPTPSNILDQILFAQEKEFGPANPSGSKAKPAVTTSRKGVWSK</sequence>